<feature type="domain" description="GmrSD restriction endonucleases N-terminal" evidence="1">
    <location>
        <begin position="18"/>
        <end position="164"/>
    </location>
</feature>
<dbReference type="STRING" id="42253.NITMOv2_1306"/>
<protein>
    <recommendedName>
        <fullName evidence="1">GmrSD restriction endonucleases N-terminal domain-containing protein</fullName>
    </recommendedName>
</protein>
<dbReference type="InterPro" id="IPR004919">
    <property type="entry name" value="GmrSD_N"/>
</dbReference>
<evidence type="ECO:0000259" key="1">
    <source>
        <dbReference type="Pfam" id="PF03235"/>
    </source>
</evidence>
<dbReference type="AlphaFoldDB" id="A0A0K2GA33"/>
<dbReference type="RefSeq" id="WP_083447794.1">
    <property type="nucleotide sequence ID" value="NZ_CP011801.1"/>
</dbReference>
<dbReference type="EMBL" id="CP011801">
    <property type="protein sequence ID" value="ALA57734.1"/>
    <property type="molecule type" value="Genomic_DNA"/>
</dbReference>
<keyword evidence="3" id="KW-1185">Reference proteome</keyword>
<dbReference type="Proteomes" id="UP000069205">
    <property type="component" value="Chromosome"/>
</dbReference>
<evidence type="ECO:0000313" key="2">
    <source>
        <dbReference type="EMBL" id="ALA57734.1"/>
    </source>
</evidence>
<gene>
    <name evidence="2" type="ORF">NITMOv2_1306</name>
</gene>
<reference evidence="2 3" key="1">
    <citation type="journal article" date="2015" name="Proc. Natl. Acad. Sci. U.S.A.">
        <title>Expanded metabolic versatility of ubiquitous nitrite-oxidizing bacteria from the genus Nitrospira.</title>
        <authorList>
            <person name="Koch H."/>
            <person name="Lucker S."/>
            <person name="Albertsen M."/>
            <person name="Kitzinger K."/>
            <person name="Herbold C."/>
            <person name="Spieck E."/>
            <person name="Nielsen P.H."/>
            <person name="Wagner M."/>
            <person name="Daims H."/>
        </authorList>
    </citation>
    <scope>NUCLEOTIDE SEQUENCE [LARGE SCALE GENOMIC DNA]</scope>
    <source>
        <strain evidence="2 3">NSP M-1</strain>
    </source>
</reference>
<organism evidence="2 3">
    <name type="scientific">Nitrospira moscoviensis</name>
    <dbReference type="NCBI Taxonomy" id="42253"/>
    <lineage>
        <taxon>Bacteria</taxon>
        <taxon>Pseudomonadati</taxon>
        <taxon>Nitrospirota</taxon>
        <taxon>Nitrospiria</taxon>
        <taxon>Nitrospirales</taxon>
        <taxon>Nitrospiraceae</taxon>
        <taxon>Nitrospira</taxon>
    </lineage>
</organism>
<dbReference type="PANTHER" id="PTHR39639:SF1">
    <property type="entry name" value="DUF262 DOMAIN-CONTAINING PROTEIN"/>
    <property type="match status" value="1"/>
</dbReference>
<dbReference type="OrthoDB" id="7802453at2"/>
<evidence type="ECO:0000313" key="3">
    <source>
        <dbReference type="Proteomes" id="UP000069205"/>
    </source>
</evidence>
<dbReference type="PANTHER" id="PTHR39639">
    <property type="entry name" value="CHROMOSOME 16, WHOLE GENOME SHOTGUN SEQUENCE"/>
    <property type="match status" value="1"/>
</dbReference>
<proteinExistence type="predicted"/>
<sequence length="352" mass="41101">MSTHKPRGYSVNDFLSWHQRSELVLQPKFQRRDVWSHKAKSHLLDTILEGLPVPLIFIRQQIDPLKRKTVREVVDGQQRLNAVLDFIDPKDSEKPFRLDKSIHPKYGGKTFAELPKEVQNDFLSYEFSVVLLEGATDADVLDIFARLNTYSQKLTDQELLNAAFYGQFKRTVYKLGFEHLNFWRENGILTDRQIIRMAEAELVSELVVAMLDGLQAKKEKLRKFYEKYDEDFPAKGIVKKQFRATIDLISQILGEQLSTSIYSGRVLFYSLFLSFFDLTYGLPDSPIGKHPRKISRESCPLIRKNLLRLSDQFESEEERISEFVDASTKHTNDKRERTIRHKVLYECIRSAF</sequence>
<dbReference type="PATRIC" id="fig|42253.5.peg.1287"/>
<name>A0A0K2GA33_NITMO</name>
<dbReference type="KEGG" id="nmv:NITMOv2_1306"/>
<accession>A0A0K2GA33</accession>
<dbReference type="Pfam" id="PF03235">
    <property type="entry name" value="GmrSD_N"/>
    <property type="match status" value="1"/>
</dbReference>